<evidence type="ECO:0000256" key="6">
    <source>
        <dbReference type="ARBA" id="ARBA00022989"/>
    </source>
</evidence>
<protein>
    <recommendedName>
        <fullName evidence="3 9">Signal peptidase complex subunit 2</fullName>
    </recommendedName>
</protein>
<reference evidence="10" key="1">
    <citation type="submission" date="2021-01" db="EMBL/GenBank/DDBJ databases">
        <authorList>
            <person name="Corre E."/>
            <person name="Pelletier E."/>
            <person name="Niang G."/>
            <person name="Scheremetjew M."/>
            <person name="Finn R."/>
            <person name="Kale V."/>
            <person name="Holt S."/>
            <person name="Cochrane G."/>
            <person name="Meng A."/>
            <person name="Brown T."/>
            <person name="Cohen L."/>
        </authorList>
    </citation>
    <scope>NUCLEOTIDE SEQUENCE</scope>
    <source>
        <strain evidence="10">CCMP722</strain>
    </source>
</reference>
<comment type="function">
    <text evidence="8 9">Component of the signal peptidase complex (SPC) which catalyzes the cleavage of N-terminal signal sequences from nascent proteins as they are translocated into the lumen of the endoplasmic reticulum. Enhances the enzymatic activity of SPC and facilitates the interactions between different components of the translocation site.</text>
</comment>
<evidence type="ECO:0000256" key="9">
    <source>
        <dbReference type="RuleBase" id="RU368033"/>
    </source>
</evidence>
<dbReference type="InterPro" id="IPR009582">
    <property type="entry name" value="Spc2/SPCS2"/>
</dbReference>
<evidence type="ECO:0000256" key="5">
    <source>
        <dbReference type="ARBA" id="ARBA00022824"/>
    </source>
</evidence>
<dbReference type="GO" id="GO:0006465">
    <property type="term" value="P:signal peptide processing"/>
    <property type="evidence" value="ECO:0007669"/>
    <property type="project" value="UniProtKB-UniRule"/>
</dbReference>
<evidence type="ECO:0000256" key="3">
    <source>
        <dbReference type="ARBA" id="ARBA00017057"/>
    </source>
</evidence>
<comment type="similarity">
    <text evidence="2 9">Belongs to the SPCS2 family.</text>
</comment>
<evidence type="ECO:0000256" key="7">
    <source>
        <dbReference type="ARBA" id="ARBA00023136"/>
    </source>
</evidence>
<keyword evidence="7 9" id="KW-0472">Membrane</keyword>
<feature type="transmembrane region" description="Helical" evidence="9">
    <location>
        <begin position="76"/>
        <end position="96"/>
    </location>
</feature>
<comment type="caution">
    <text evidence="9">Lacks conserved residue(s) required for the propagation of feature annotation.</text>
</comment>
<dbReference type="Pfam" id="PF06703">
    <property type="entry name" value="SPC25"/>
    <property type="match status" value="1"/>
</dbReference>
<evidence type="ECO:0000256" key="1">
    <source>
        <dbReference type="ARBA" id="ARBA00004477"/>
    </source>
</evidence>
<dbReference type="GO" id="GO:0008233">
    <property type="term" value="F:peptidase activity"/>
    <property type="evidence" value="ECO:0007669"/>
    <property type="project" value="UniProtKB-UniRule"/>
</dbReference>
<evidence type="ECO:0000256" key="8">
    <source>
        <dbReference type="ARBA" id="ARBA00045608"/>
    </source>
</evidence>
<evidence type="ECO:0000256" key="2">
    <source>
        <dbReference type="ARBA" id="ARBA00007324"/>
    </source>
</evidence>
<keyword evidence="6 9" id="KW-1133">Transmembrane helix</keyword>
<accession>A0A7S0R521</accession>
<evidence type="ECO:0000313" key="10">
    <source>
        <dbReference type="EMBL" id="CAD8667071.1"/>
    </source>
</evidence>
<dbReference type="AlphaFoldDB" id="A0A7S0R521"/>
<dbReference type="PANTHER" id="PTHR13085">
    <property type="entry name" value="MICROSOMAL SIGNAL PEPTIDASE 25 KDA SUBUNIT"/>
    <property type="match status" value="1"/>
</dbReference>
<dbReference type="GO" id="GO:0045047">
    <property type="term" value="P:protein targeting to ER"/>
    <property type="evidence" value="ECO:0007669"/>
    <property type="project" value="TreeGrafter"/>
</dbReference>
<comment type="subcellular location">
    <subcellularLocation>
        <location evidence="1 9">Endoplasmic reticulum membrane</location>
        <topology evidence="1 9">Multi-pass membrane protein</topology>
    </subcellularLocation>
</comment>
<keyword evidence="5 9" id="KW-0256">Endoplasmic reticulum</keyword>
<dbReference type="PANTHER" id="PTHR13085:SF0">
    <property type="entry name" value="SIGNAL PEPTIDASE COMPLEX SUBUNIT 2"/>
    <property type="match status" value="1"/>
</dbReference>
<proteinExistence type="inferred from homology"/>
<evidence type="ECO:0000256" key="4">
    <source>
        <dbReference type="ARBA" id="ARBA00022692"/>
    </source>
</evidence>
<gene>
    <name evidence="10" type="ORF">POBO1169_LOCUS8919</name>
</gene>
<organism evidence="10">
    <name type="scientific">Pyramimonas obovata</name>
    <dbReference type="NCBI Taxonomy" id="1411642"/>
    <lineage>
        <taxon>Eukaryota</taxon>
        <taxon>Viridiplantae</taxon>
        <taxon>Chlorophyta</taxon>
        <taxon>Pyramimonadophyceae</taxon>
        <taxon>Pyramimonadales</taxon>
        <taxon>Pyramimonadaceae</taxon>
        <taxon>Pyramimonas</taxon>
        <taxon>Pyramimonas incertae sedis</taxon>
    </lineage>
</organism>
<name>A0A7S0R521_9CHLO</name>
<dbReference type="EMBL" id="HBFA01017461">
    <property type="protein sequence ID" value="CAD8667071.1"/>
    <property type="molecule type" value="Transcribed_RNA"/>
</dbReference>
<sequence length="191" mass="21363">MKPQDQIPRQAVNLGDTAQIKRVLDEAASEAIIDAGYPEEFNVSNKKIVLGLLTCSFALVAQFFPKNHPQTNTVQLLCVVGYFVLNTLLQVFMMIFERDVIIFTHPRKDASSSTGIAVSTQLPRFSDQYKIILASADPKASAARSPVVLERSIVDWFYEDGHLADDIFKKDVAALLKQFESADTLREVKDR</sequence>
<keyword evidence="4 9" id="KW-0812">Transmembrane</keyword>
<dbReference type="GO" id="GO:0005787">
    <property type="term" value="C:signal peptidase complex"/>
    <property type="evidence" value="ECO:0007669"/>
    <property type="project" value="UniProtKB-UniRule"/>
</dbReference>